<dbReference type="SUPFAM" id="SSF53474">
    <property type="entry name" value="alpha/beta-Hydrolases"/>
    <property type="match status" value="1"/>
</dbReference>
<dbReference type="EMBL" id="NKHZ01000049">
    <property type="protein sequence ID" value="PNS17620.1"/>
    <property type="molecule type" value="Genomic_DNA"/>
</dbReference>
<feature type="region of interest" description="Disordered" evidence="1">
    <location>
        <begin position="243"/>
        <end position="263"/>
    </location>
</feature>
<feature type="compositionally biased region" description="Basic and acidic residues" evidence="1">
    <location>
        <begin position="369"/>
        <end position="378"/>
    </location>
</feature>
<protein>
    <recommendedName>
        <fullName evidence="4">DUF676 domain-containing protein</fullName>
    </recommendedName>
</protein>
<dbReference type="PANTHER" id="PTHR47842:SF1">
    <property type="entry name" value="DUF676 DOMAIN-CONTAINING PROTEIN"/>
    <property type="match status" value="1"/>
</dbReference>
<proteinExistence type="predicted"/>
<feature type="compositionally biased region" description="Low complexity" evidence="1">
    <location>
        <begin position="115"/>
        <end position="143"/>
    </location>
</feature>
<comment type="caution">
    <text evidence="2">The sequence shown here is derived from an EMBL/GenBank/DDBJ whole genome shotgun (WGS) entry which is preliminary data.</text>
</comment>
<reference evidence="2 3" key="1">
    <citation type="submission" date="2017-06" db="EMBL/GenBank/DDBJ databases">
        <title>Draft genome sequence of a variant of Elsinoe murrayae.</title>
        <authorList>
            <person name="Cheng Q."/>
        </authorList>
    </citation>
    <scope>NUCLEOTIDE SEQUENCE [LARGE SCALE GENOMIC DNA]</scope>
    <source>
        <strain evidence="2 3">CQ-2017a</strain>
    </source>
</reference>
<name>A0A2K1QRR0_9PEZI</name>
<evidence type="ECO:0000313" key="3">
    <source>
        <dbReference type="Proteomes" id="UP000243797"/>
    </source>
</evidence>
<dbReference type="PANTHER" id="PTHR47842">
    <property type="entry name" value="EXPRESSED PROTEIN"/>
    <property type="match status" value="1"/>
</dbReference>
<organism evidence="2 3">
    <name type="scientific">Sphaceloma murrayae</name>
    <dbReference type="NCBI Taxonomy" id="2082308"/>
    <lineage>
        <taxon>Eukaryota</taxon>
        <taxon>Fungi</taxon>
        <taxon>Dikarya</taxon>
        <taxon>Ascomycota</taxon>
        <taxon>Pezizomycotina</taxon>
        <taxon>Dothideomycetes</taxon>
        <taxon>Dothideomycetidae</taxon>
        <taxon>Myriangiales</taxon>
        <taxon>Elsinoaceae</taxon>
        <taxon>Sphaceloma</taxon>
    </lineage>
</organism>
<dbReference type="AlphaFoldDB" id="A0A2K1QRR0"/>
<dbReference type="Proteomes" id="UP000243797">
    <property type="component" value="Unassembled WGS sequence"/>
</dbReference>
<accession>A0A2K1QRR0</accession>
<sequence length="462" mass="49186">MRKTLLLVFIHGFKGGEDTFEKFPEHLRVLVSDLLPKINVLSIVYPRFETRGELHDCVAKFKEWLQNKVIDLEVAAGTPSPTIDPSVKVILIGHSMGGIVAAETLLSIARDEPVPSTNHSTRPSTNRTNSSTADNATAATTASPHLSAPSGTDTRSSSAPPPSSAANRHPTSNADNGPNSPPPHFLFPSIQAVLAFDTPYLGIHPGVIAHGAEAQYQTASAAYKAYDQASKFFGGGGGSRSSPAVDASRALPPTNTSQSSGAAGGWGKYALFAGGAAALAAGAGAAYYGRERITGGWKWVSGHLAFVGCLARGAELAGRLEETVGVCERFGIGFVDFYTVLGKKGGGVGEVLGERTFCVVPKKKKKGKEGKERGESPAKRRKVGTVEGDEGDEDKGKSEKGKWIEAVNTKSEDEIAAHRAMFTPKDFPGYYKMGERARDLVANWVDKGWYEGSEDFEEEQED</sequence>
<feature type="region of interest" description="Disordered" evidence="1">
    <location>
        <begin position="366"/>
        <end position="407"/>
    </location>
</feature>
<feature type="compositionally biased region" description="Polar residues" evidence="1">
    <location>
        <begin position="169"/>
        <end position="178"/>
    </location>
</feature>
<evidence type="ECO:0008006" key="4">
    <source>
        <dbReference type="Google" id="ProtNLM"/>
    </source>
</evidence>
<evidence type="ECO:0000256" key="1">
    <source>
        <dbReference type="SAM" id="MobiDB-lite"/>
    </source>
</evidence>
<keyword evidence="3" id="KW-1185">Reference proteome</keyword>
<feature type="compositionally biased region" description="Basic and acidic residues" evidence="1">
    <location>
        <begin position="394"/>
        <end position="403"/>
    </location>
</feature>
<dbReference type="InParanoid" id="A0A2K1QRR0"/>
<dbReference type="Gene3D" id="3.40.50.1820">
    <property type="entry name" value="alpha/beta hydrolase"/>
    <property type="match status" value="1"/>
</dbReference>
<dbReference type="OrthoDB" id="442243at2759"/>
<dbReference type="STRING" id="2082308.A0A2K1QRR0"/>
<dbReference type="InterPro" id="IPR029058">
    <property type="entry name" value="AB_hydrolase_fold"/>
</dbReference>
<feature type="region of interest" description="Disordered" evidence="1">
    <location>
        <begin position="112"/>
        <end position="184"/>
    </location>
</feature>
<gene>
    <name evidence="2" type="ORF">CAC42_3015</name>
</gene>
<evidence type="ECO:0000313" key="2">
    <source>
        <dbReference type="EMBL" id="PNS17620.1"/>
    </source>
</evidence>